<evidence type="ECO:0000256" key="1">
    <source>
        <dbReference type="ARBA" id="ARBA00023002"/>
    </source>
</evidence>
<evidence type="ECO:0000259" key="3">
    <source>
        <dbReference type="Pfam" id="PF01494"/>
    </source>
</evidence>
<reference evidence="5" key="1">
    <citation type="journal article" date="2019" name="Int. J. Syst. Evol. Microbiol.">
        <title>The Global Catalogue of Microorganisms (GCM) 10K type strain sequencing project: providing services to taxonomists for standard genome sequencing and annotation.</title>
        <authorList>
            <consortium name="The Broad Institute Genomics Platform"/>
            <consortium name="The Broad Institute Genome Sequencing Center for Infectious Disease"/>
            <person name="Wu L."/>
            <person name="Ma J."/>
        </authorList>
    </citation>
    <scope>NUCLEOTIDE SEQUENCE [LARGE SCALE GENOMIC DNA]</scope>
    <source>
        <strain evidence="5">ZS-35-S2</strain>
    </source>
</reference>
<dbReference type="Gene3D" id="3.50.50.60">
    <property type="entry name" value="FAD/NAD(P)-binding domain"/>
    <property type="match status" value="1"/>
</dbReference>
<sequence>MTDVDVDVVVAGYGPVGAVLASLLGRRGVSTMVVDPGGEPYPLPRAAVLDAEVLRILVGLPGATDLDRWAVEVHHSRFLGPDHRVLISMSPVASGFGLPAAALIDQPELEAALREGIDKLPAVAVRLGRSVAALEPVDDHVRVGLDDGTTVRARWVVGCDGASSAVRRLADLPFDGQTYAVPWLVVDAETDETDVEASTSMVLDPRRPLVTMVSPGWRRWEWMLHPDEDSAELSGTESVRRLVADWVDPNMIRIRRVTVFTFHSRQATHWRRGRILLAGDAAHLMPPFAGQGLASGIRDVQSLAWRLAEVLRGLADDGLLDGYERERRPHIAELIRVSLGVGRVLQTRNRGLSAVLRSLIRAVAAIPGVPARAARQGRPRPALPKGTGGELPDGGRMLPNPLVGTADRGPVRLDELLGPGWAVIGLGCDPLSGADAAARDWVDARDAVTLTTDRAAEPRRPGSRWIEDGAAALGGGPAVLVVRPDRFLLGALPPPLCGRDLDRAIHSLGGTGGGRLGGAGGG</sequence>
<dbReference type="EC" id="1.14.13.127" evidence="4"/>
<dbReference type="GO" id="GO:0008688">
    <property type="term" value="F:3-(3-hydroxyphenyl)propionate hydroxylase activity"/>
    <property type="evidence" value="ECO:0007669"/>
    <property type="project" value="UniProtKB-EC"/>
</dbReference>
<gene>
    <name evidence="4" type="ORF">ACFP2T_21955</name>
</gene>
<dbReference type="PRINTS" id="PR00420">
    <property type="entry name" value="RNGMNOXGNASE"/>
</dbReference>
<feature type="region of interest" description="Disordered" evidence="2">
    <location>
        <begin position="373"/>
        <end position="396"/>
    </location>
</feature>
<dbReference type="Proteomes" id="UP001596203">
    <property type="component" value="Unassembled WGS sequence"/>
</dbReference>
<dbReference type="InterPro" id="IPR002938">
    <property type="entry name" value="FAD-bd"/>
</dbReference>
<dbReference type="SUPFAM" id="SSF51905">
    <property type="entry name" value="FAD/NAD(P)-binding domain"/>
    <property type="match status" value="1"/>
</dbReference>
<dbReference type="Gene3D" id="3.30.70.2450">
    <property type="match status" value="1"/>
</dbReference>
<feature type="domain" description="FAD-binding" evidence="3">
    <location>
        <begin position="5"/>
        <end position="336"/>
    </location>
</feature>
<keyword evidence="1 4" id="KW-0560">Oxidoreductase</keyword>
<dbReference type="PANTHER" id="PTHR43476">
    <property type="entry name" value="3-(3-HYDROXY-PHENYL)PROPIONATE/3-HYDROXYCINNAMIC ACID HYDROXYLASE"/>
    <property type="match status" value="1"/>
</dbReference>
<dbReference type="RefSeq" id="WP_377424606.1">
    <property type="nucleotide sequence ID" value="NZ_JBHSPR010000018.1"/>
</dbReference>
<dbReference type="NCBIfam" id="NF004829">
    <property type="entry name" value="PRK06183.1-3"/>
    <property type="match status" value="1"/>
</dbReference>
<organism evidence="4 5">
    <name type="scientific">Plantactinospora solaniradicis</name>
    <dbReference type="NCBI Taxonomy" id="1723736"/>
    <lineage>
        <taxon>Bacteria</taxon>
        <taxon>Bacillati</taxon>
        <taxon>Actinomycetota</taxon>
        <taxon>Actinomycetes</taxon>
        <taxon>Micromonosporales</taxon>
        <taxon>Micromonosporaceae</taxon>
        <taxon>Plantactinospora</taxon>
    </lineage>
</organism>
<name>A0ABW1KET2_9ACTN</name>
<dbReference type="PANTHER" id="PTHR43476:SF3">
    <property type="entry name" value="FAD-BINDING MONOOXYGENASE"/>
    <property type="match status" value="1"/>
</dbReference>
<dbReference type="EMBL" id="JBHSPR010000018">
    <property type="protein sequence ID" value="MFC6018863.1"/>
    <property type="molecule type" value="Genomic_DNA"/>
</dbReference>
<dbReference type="InterPro" id="IPR036188">
    <property type="entry name" value="FAD/NAD-bd_sf"/>
</dbReference>
<evidence type="ECO:0000313" key="4">
    <source>
        <dbReference type="EMBL" id="MFC6018863.1"/>
    </source>
</evidence>
<evidence type="ECO:0000256" key="2">
    <source>
        <dbReference type="SAM" id="MobiDB-lite"/>
    </source>
</evidence>
<feature type="compositionally biased region" description="Low complexity" evidence="2">
    <location>
        <begin position="373"/>
        <end position="384"/>
    </location>
</feature>
<dbReference type="Pfam" id="PF01494">
    <property type="entry name" value="FAD_binding_3"/>
    <property type="match status" value="1"/>
</dbReference>
<dbReference type="InterPro" id="IPR050631">
    <property type="entry name" value="PheA/TfdB_FAD_monoxygenase"/>
</dbReference>
<protein>
    <submittedName>
        <fullName evidence="4">Bifunctional 3-(3-hydroxy-phenyl)propionate/3-hydroxycinnamic acid hydroxylase</fullName>
        <ecNumber evidence="4">1.14.13.127</ecNumber>
    </submittedName>
</protein>
<comment type="caution">
    <text evidence="4">The sequence shown here is derived from an EMBL/GenBank/DDBJ whole genome shotgun (WGS) entry which is preliminary data.</text>
</comment>
<keyword evidence="5" id="KW-1185">Reference proteome</keyword>
<evidence type="ECO:0000313" key="5">
    <source>
        <dbReference type="Proteomes" id="UP001596203"/>
    </source>
</evidence>
<accession>A0ABW1KET2</accession>
<proteinExistence type="predicted"/>